<dbReference type="FunFam" id="3.40.50.300:FF:000813">
    <property type="entry name" value="helicase POLQ-like isoform X1"/>
    <property type="match status" value="1"/>
</dbReference>
<dbReference type="PROSITE" id="PS51194">
    <property type="entry name" value="HELICASE_CTER"/>
    <property type="match status" value="1"/>
</dbReference>
<dbReference type="GO" id="GO:0005634">
    <property type="term" value="C:nucleus"/>
    <property type="evidence" value="ECO:0007669"/>
    <property type="project" value="UniProtKB-SubCell"/>
</dbReference>
<dbReference type="PANTHER" id="PTHR47961">
    <property type="entry name" value="DNA POLYMERASE THETA, PUTATIVE (AFU_ORTHOLOGUE AFUA_1G05260)-RELATED"/>
    <property type="match status" value="1"/>
</dbReference>
<evidence type="ECO:0000313" key="13">
    <source>
        <dbReference type="EMBL" id="CAK0786881.1"/>
    </source>
</evidence>
<gene>
    <name evidence="13" type="ORF">CVIRNUC_010095</name>
</gene>
<keyword evidence="3" id="KW-0227">DNA damage</keyword>
<evidence type="ECO:0000313" key="14">
    <source>
        <dbReference type="Proteomes" id="UP001314263"/>
    </source>
</evidence>
<dbReference type="GO" id="GO:0003676">
    <property type="term" value="F:nucleic acid binding"/>
    <property type="evidence" value="ECO:0007669"/>
    <property type="project" value="InterPro"/>
</dbReference>
<dbReference type="Gene3D" id="3.40.50.300">
    <property type="entry name" value="P-loop containing nucleotide triphosphate hydrolases"/>
    <property type="match status" value="2"/>
</dbReference>
<dbReference type="GO" id="GO:0005524">
    <property type="term" value="F:ATP binding"/>
    <property type="evidence" value="ECO:0007669"/>
    <property type="project" value="UniProtKB-KW"/>
</dbReference>
<dbReference type="Gene3D" id="1.10.3380.20">
    <property type="match status" value="1"/>
</dbReference>
<feature type="domain" description="Helicase ATP-binding" evidence="11">
    <location>
        <begin position="676"/>
        <end position="860"/>
    </location>
</feature>
<dbReference type="CDD" id="cd18795">
    <property type="entry name" value="SF2_C_Ski2"/>
    <property type="match status" value="1"/>
</dbReference>
<keyword evidence="8" id="KW-0539">Nucleus</keyword>
<keyword evidence="7" id="KW-0234">DNA repair</keyword>
<dbReference type="GO" id="GO:0016787">
    <property type="term" value="F:hydrolase activity"/>
    <property type="evidence" value="ECO:0007669"/>
    <property type="project" value="UniProtKB-KW"/>
</dbReference>
<dbReference type="Pfam" id="PF20470">
    <property type="entry name" value="HTH_61"/>
    <property type="match status" value="1"/>
</dbReference>
<dbReference type="InterPro" id="IPR027417">
    <property type="entry name" value="P-loop_NTPase"/>
</dbReference>
<organism evidence="13 14">
    <name type="scientific">Coccomyxa viridis</name>
    <dbReference type="NCBI Taxonomy" id="1274662"/>
    <lineage>
        <taxon>Eukaryota</taxon>
        <taxon>Viridiplantae</taxon>
        <taxon>Chlorophyta</taxon>
        <taxon>core chlorophytes</taxon>
        <taxon>Trebouxiophyceae</taxon>
        <taxon>Trebouxiophyceae incertae sedis</taxon>
        <taxon>Coccomyxaceae</taxon>
        <taxon>Coccomyxa</taxon>
    </lineage>
</organism>
<name>A0AAV1IJ83_9CHLO</name>
<keyword evidence="6" id="KW-0067">ATP-binding</keyword>
<feature type="region of interest" description="Disordered" evidence="10">
    <location>
        <begin position="271"/>
        <end position="410"/>
    </location>
</feature>
<comment type="catalytic activity">
    <reaction evidence="9">
        <text>ATP + H2O = ADP + phosphate + H(+)</text>
        <dbReference type="Rhea" id="RHEA:13065"/>
        <dbReference type="ChEBI" id="CHEBI:15377"/>
        <dbReference type="ChEBI" id="CHEBI:15378"/>
        <dbReference type="ChEBI" id="CHEBI:30616"/>
        <dbReference type="ChEBI" id="CHEBI:43474"/>
        <dbReference type="ChEBI" id="CHEBI:456216"/>
        <dbReference type="EC" id="5.6.2.4"/>
    </reaction>
</comment>
<dbReference type="Pfam" id="PF00271">
    <property type="entry name" value="Helicase_C"/>
    <property type="match status" value="1"/>
</dbReference>
<dbReference type="CDD" id="cd18026">
    <property type="entry name" value="DEXHc_POLQ-like"/>
    <property type="match status" value="1"/>
</dbReference>
<evidence type="ECO:0000256" key="7">
    <source>
        <dbReference type="ARBA" id="ARBA00023204"/>
    </source>
</evidence>
<feature type="compositionally biased region" description="Polar residues" evidence="10">
    <location>
        <begin position="518"/>
        <end position="547"/>
    </location>
</feature>
<keyword evidence="14" id="KW-1185">Reference proteome</keyword>
<protein>
    <recommendedName>
        <fullName evidence="15">DNA-directed DNA polymerase</fullName>
    </recommendedName>
</protein>
<dbReference type="InterPro" id="IPR014001">
    <property type="entry name" value="Helicase_ATP-bd"/>
</dbReference>
<comment type="subcellular location">
    <subcellularLocation>
        <location evidence="1">Nucleus</location>
    </subcellularLocation>
</comment>
<dbReference type="InterPro" id="IPR011545">
    <property type="entry name" value="DEAD/DEAH_box_helicase_dom"/>
</dbReference>
<evidence type="ECO:0000256" key="1">
    <source>
        <dbReference type="ARBA" id="ARBA00004123"/>
    </source>
</evidence>
<evidence type="ECO:0000259" key="11">
    <source>
        <dbReference type="PROSITE" id="PS51192"/>
    </source>
</evidence>
<evidence type="ECO:0000256" key="4">
    <source>
        <dbReference type="ARBA" id="ARBA00022801"/>
    </source>
</evidence>
<evidence type="ECO:0000256" key="6">
    <source>
        <dbReference type="ARBA" id="ARBA00022840"/>
    </source>
</evidence>
<dbReference type="GO" id="GO:0006281">
    <property type="term" value="P:DNA repair"/>
    <property type="evidence" value="ECO:0007669"/>
    <property type="project" value="UniProtKB-KW"/>
</dbReference>
<dbReference type="InterPro" id="IPR050474">
    <property type="entry name" value="Hel308_SKI2-like"/>
</dbReference>
<dbReference type="InterPro" id="IPR048960">
    <property type="entry name" value="POLQ-like_helical"/>
</dbReference>
<dbReference type="Proteomes" id="UP001314263">
    <property type="component" value="Unassembled WGS sequence"/>
</dbReference>
<evidence type="ECO:0008006" key="15">
    <source>
        <dbReference type="Google" id="ProtNLM"/>
    </source>
</evidence>
<dbReference type="PROSITE" id="PS51192">
    <property type="entry name" value="HELICASE_ATP_BIND_1"/>
    <property type="match status" value="1"/>
</dbReference>
<dbReference type="GO" id="GO:0043138">
    <property type="term" value="F:3'-5' DNA helicase activity"/>
    <property type="evidence" value="ECO:0007669"/>
    <property type="project" value="UniProtKB-EC"/>
</dbReference>
<accession>A0AAV1IJ83</accession>
<feature type="compositionally biased region" description="Low complexity" evidence="10">
    <location>
        <begin position="390"/>
        <end position="402"/>
    </location>
</feature>
<feature type="domain" description="Helicase C-terminal" evidence="12">
    <location>
        <begin position="897"/>
        <end position="1105"/>
    </location>
</feature>
<keyword evidence="4" id="KW-0378">Hydrolase</keyword>
<feature type="compositionally biased region" description="Polar residues" evidence="10">
    <location>
        <begin position="343"/>
        <end position="366"/>
    </location>
</feature>
<reference evidence="13 14" key="1">
    <citation type="submission" date="2023-10" db="EMBL/GenBank/DDBJ databases">
        <authorList>
            <person name="Maclean D."/>
            <person name="Macfadyen A."/>
        </authorList>
    </citation>
    <scope>NUCLEOTIDE SEQUENCE [LARGE SCALE GENOMIC DNA]</scope>
</reference>
<dbReference type="EMBL" id="CAUYUE010000015">
    <property type="protein sequence ID" value="CAK0786881.1"/>
    <property type="molecule type" value="Genomic_DNA"/>
</dbReference>
<evidence type="ECO:0000256" key="8">
    <source>
        <dbReference type="ARBA" id="ARBA00023242"/>
    </source>
</evidence>
<dbReference type="SUPFAM" id="SSF52540">
    <property type="entry name" value="P-loop containing nucleoside triphosphate hydrolases"/>
    <property type="match status" value="1"/>
</dbReference>
<dbReference type="SMART" id="SM00487">
    <property type="entry name" value="DEXDc"/>
    <property type="match status" value="1"/>
</dbReference>
<dbReference type="SMART" id="SM00490">
    <property type="entry name" value="HELICc"/>
    <property type="match status" value="1"/>
</dbReference>
<dbReference type="Pfam" id="PF00270">
    <property type="entry name" value="DEAD"/>
    <property type="match status" value="1"/>
</dbReference>
<feature type="region of interest" description="Disordered" evidence="10">
    <location>
        <begin position="1"/>
        <end position="59"/>
    </location>
</feature>
<feature type="region of interest" description="Disordered" evidence="10">
    <location>
        <begin position="244"/>
        <end position="263"/>
    </location>
</feature>
<dbReference type="InterPro" id="IPR046931">
    <property type="entry name" value="HTH_61"/>
</dbReference>
<evidence type="ECO:0000259" key="12">
    <source>
        <dbReference type="PROSITE" id="PS51194"/>
    </source>
</evidence>
<evidence type="ECO:0000256" key="2">
    <source>
        <dbReference type="ARBA" id="ARBA00022741"/>
    </source>
</evidence>
<keyword evidence="5" id="KW-0347">Helicase</keyword>
<keyword evidence="2" id="KW-0547">Nucleotide-binding</keyword>
<evidence type="ECO:0000256" key="9">
    <source>
        <dbReference type="ARBA" id="ARBA00048988"/>
    </source>
</evidence>
<feature type="region of interest" description="Disordered" evidence="10">
    <location>
        <begin position="491"/>
        <end position="577"/>
    </location>
</feature>
<dbReference type="PANTHER" id="PTHR47961:SF6">
    <property type="entry name" value="DNA-DIRECTED DNA POLYMERASE"/>
    <property type="match status" value="1"/>
</dbReference>
<comment type="caution">
    <text evidence="13">The sequence shown here is derived from an EMBL/GenBank/DDBJ whole genome shotgun (WGS) entry which is preliminary data.</text>
</comment>
<dbReference type="SUPFAM" id="SSF158702">
    <property type="entry name" value="Sec63 N-terminal domain-like"/>
    <property type="match status" value="1"/>
</dbReference>
<sequence length="1523" mass="164059">MVPDTPASDGVRDSAPQQQPGDMPRGGSRLLPAQQGLHMASAGANRHVASSPGRDAPDLWHQCRAQPQEQKQGDAEIQHADVAPAADADASFYQLTSPSELALDLGLSSRESQPLVAPTGQGGVTPVPHQWLPAAWAAQPLLCDASYPSPAAAAAGLQSDAHLSSGPRPSSDKETPLVQCAQLAANVSTDGSHAAPGTAPKAQAVSATEILRKSVSPLPIKQLAFQSGAVRPVRRPSLLGAHPLHRQQSGQQAHPSPAGFQGFRKRDRFVTGDTGSELKTPHASQGFSKRHRFADQPELGALPASTPYREPSFSAPGRSQGSGKHRECWLSGTGGQLEHEQMSAGSADQQPSLSAPGRSQGSQGFSKRNRFVRSVSGSQPEPGKPPGGLSRRPASAPAQAAPHTSMRQHSVEPLYHSDAAAPEGRAADAVIGIMGDQGIPSKAGQSAYAAPPTTAQHAQQAGPLPTVYATRYPVTCGVPNELIAQHHLDRSLARHEVRPTHQASMQQAAPGPERQRHSSSTAMMPEQSNNMPQQHAVPTTQAHQQHSSFKEAFREAQQMQASSIPGPGVPGNGQESVHSEAAGIDSDMDSDADMPAQDVTLLSKSISPAFDASRGKRGSRLERGNLATQLPTPMSGDGMQPSRKLADYLPASLVGAFNEAGDMHDLYPWQAEALNQPGVLSGRNLVFTAPTSAGKSAVAEVLMLRRLCDARSVDKVCMLVLPFVSLCNDKERHMEKLLKPLDRDVKGLYGSRSAFGDIDPETTGVLVCTIEKANQLITRLLEDDLMGLLSCIVVDELHMVGNQDRGYQLELMLTKVRYLTAAVDENCSGGNGIQIVGMSATLSNASDLAQWLSARLYQTNFRPIELQRRVKVGQQLKDCEGKENRLLEPEPDWEERDPDHLALLCKETIDLGKSVLIFCASKKGCCQTAKHVAAMLGRLEERHLGSLPAESSGRAEYLQELEAIPGKDPSLMDTFAQGVAFHNTDLSREERSVVEKAFKGGALRVLASTSTLAAGVNMPAARVIIRDHFVGTDRQWLGRAEVRQMAGRAGRKGLDETGEAILIVGRKYLRQADAISQLIQEGQDAVASCLTGAKRGMKRAVLEVIATKAVVYAADVKRYIKCTLLAATTDFEGEVTKTTLAARDWLQEHRMIVWDGKEQRWGPTILGVAVMASSMDPDVSLEYIQDLQKAMEGLDMRTGLHLCYLITPYMETLCRDWQKIYSIMPLLRGSQEAVRDKVKVNVGWLNTYGASHASGYAAPKTSNPAWPKIRVARRFGAALVLHDIMQEVSMEAIRDRYGVESKEIAELKENAARMASMMAAFCGRMGYNDLEVLISRFQTRALNGVKQDIVALTEIPHVGQSSARRLFNEGLRTAEVIAKASADVIFITLCKGSQMDARRKQQARIQASKIRKGAQLHIKRLAQEQLGRVRLAKKLMAEAATQAPGTSPAGATATALGVSPAKSTSALADKSPTSAELPMQKANHPMYPCINCAEDSALHAWRSLPQQALLYKHKQACSAAAKL</sequence>
<evidence type="ECO:0000256" key="10">
    <source>
        <dbReference type="SAM" id="MobiDB-lite"/>
    </source>
</evidence>
<dbReference type="Pfam" id="PF21099">
    <property type="entry name" value="POLQ_helical"/>
    <property type="match status" value="1"/>
</dbReference>
<evidence type="ECO:0000256" key="5">
    <source>
        <dbReference type="ARBA" id="ARBA00022806"/>
    </source>
</evidence>
<evidence type="ECO:0000256" key="3">
    <source>
        <dbReference type="ARBA" id="ARBA00022763"/>
    </source>
</evidence>
<dbReference type="InterPro" id="IPR001650">
    <property type="entry name" value="Helicase_C-like"/>
</dbReference>
<proteinExistence type="predicted"/>